<dbReference type="PROSITE" id="PS00623">
    <property type="entry name" value="GMC_OXRED_1"/>
    <property type="match status" value="1"/>
</dbReference>
<dbReference type="Pfam" id="PF05199">
    <property type="entry name" value="GMC_oxred_C"/>
    <property type="match status" value="1"/>
</dbReference>
<keyword evidence="8" id="KW-1185">Reference proteome</keyword>
<dbReference type="InterPro" id="IPR036188">
    <property type="entry name" value="FAD/NAD-bd_sf"/>
</dbReference>
<dbReference type="InterPro" id="IPR012132">
    <property type="entry name" value="GMC_OxRdtase"/>
</dbReference>
<evidence type="ECO:0000313" key="8">
    <source>
        <dbReference type="Proteomes" id="UP000887023"/>
    </source>
</evidence>
<organism evidence="7 8">
    <name type="scientific">Skermania pinensis</name>
    <dbReference type="NCBI Taxonomy" id="39122"/>
    <lineage>
        <taxon>Bacteria</taxon>
        <taxon>Bacillati</taxon>
        <taxon>Actinomycetota</taxon>
        <taxon>Actinomycetes</taxon>
        <taxon>Mycobacteriales</taxon>
        <taxon>Gordoniaceae</taxon>
        <taxon>Skermania</taxon>
    </lineage>
</organism>
<evidence type="ECO:0000256" key="5">
    <source>
        <dbReference type="RuleBase" id="RU003968"/>
    </source>
</evidence>
<keyword evidence="3 5" id="KW-0285">Flavoprotein</keyword>
<dbReference type="InterPro" id="IPR023978">
    <property type="entry name" value="GMC_oxidoreductase_bact"/>
</dbReference>
<sequence>MTEVIDDLVVGAGSCGSVLAARLSDDAERSVTLLDAGGPATHGSLRNAAVVPVGPDATWVDRYQVTLAPGRSVSAPRGRVVGGSGAVNGCYFVRATPADLDGWNLPEWTYAATLPYFRAGETDLDFDGPDHGRAGPLPIRRPARPTEFSAAFTAACRDAGLTAVDDLNSATAGDGVGPVPVNVGTGHRVSPAEAYLSPRAQQPNLRLLTETRVRRVLFAGTRAIGVEAERGGRGFYLRAQRVTLCAGAIESAVILLRSGVGPPEQVRLLGGRVVSPLTGVGSGCFDHPEIGLPVGGYAEEVALPLEVVAHHRGCEIRPYTRSLARLTGAPGCGPWMVGIALMDNESRGRLEFCRPGVHAPRIDYRYLRSGADRDRLRAGVALARELLRSVGARVAADEPTDAWLTAHLGTSQHLAGTCRIGTDGDPDAVADQRGAVRGVDGLFVADAAALPGPISRGPHATLVMLAERIADGLRGRVTVEGARK</sequence>
<keyword evidence="4 5" id="KW-0274">FAD</keyword>
<dbReference type="PANTHER" id="PTHR11552">
    <property type="entry name" value="GLUCOSE-METHANOL-CHOLINE GMC OXIDOREDUCTASE"/>
    <property type="match status" value="1"/>
</dbReference>
<evidence type="ECO:0000256" key="2">
    <source>
        <dbReference type="ARBA" id="ARBA00010790"/>
    </source>
</evidence>
<gene>
    <name evidence="7" type="primary">mftG</name>
    <name evidence="7" type="ORF">KV203_03690</name>
</gene>
<evidence type="ECO:0000256" key="1">
    <source>
        <dbReference type="ARBA" id="ARBA00001974"/>
    </source>
</evidence>
<accession>A0ABX8SFQ2</accession>
<evidence type="ECO:0000256" key="4">
    <source>
        <dbReference type="ARBA" id="ARBA00022827"/>
    </source>
</evidence>
<dbReference type="EC" id="1.-.-.-" evidence="7"/>
<reference evidence="7" key="1">
    <citation type="submission" date="2021-07" db="EMBL/GenBank/DDBJ databases">
        <title>Candidatus Kaistella beijingensis sp. nov. isolated from a municipal wastewater treatment plant is involved in sludge foaming.</title>
        <authorList>
            <person name="Song Y."/>
            <person name="Liu S.-J."/>
        </authorList>
    </citation>
    <scope>NUCLEOTIDE SEQUENCE</scope>
    <source>
        <strain evidence="7">DSM 43998</strain>
    </source>
</reference>
<dbReference type="Proteomes" id="UP000887023">
    <property type="component" value="Chromosome"/>
</dbReference>
<dbReference type="Gene3D" id="3.50.50.60">
    <property type="entry name" value="FAD/NAD(P)-binding domain"/>
    <property type="match status" value="1"/>
</dbReference>
<dbReference type="SUPFAM" id="SSF54373">
    <property type="entry name" value="FAD-linked reductases, C-terminal domain"/>
    <property type="match status" value="1"/>
</dbReference>
<dbReference type="RefSeq" id="WP_066466656.1">
    <property type="nucleotide sequence ID" value="NZ_CBCRUZ010000021.1"/>
</dbReference>
<evidence type="ECO:0000259" key="6">
    <source>
        <dbReference type="PROSITE" id="PS00623"/>
    </source>
</evidence>
<dbReference type="Pfam" id="PF00732">
    <property type="entry name" value="GMC_oxred_N"/>
    <property type="match status" value="1"/>
</dbReference>
<evidence type="ECO:0000256" key="3">
    <source>
        <dbReference type="ARBA" id="ARBA00022630"/>
    </source>
</evidence>
<dbReference type="InterPro" id="IPR000172">
    <property type="entry name" value="GMC_OxRdtase_N"/>
</dbReference>
<name>A0ABX8SFQ2_9ACTN</name>
<dbReference type="GO" id="GO:0016491">
    <property type="term" value="F:oxidoreductase activity"/>
    <property type="evidence" value="ECO:0007669"/>
    <property type="project" value="UniProtKB-KW"/>
</dbReference>
<feature type="domain" description="Glucose-methanol-choline oxidoreductase N-terminal" evidence="6">
    <location>
        <begin position="78"/>
        <end position="101"/>
    </location>
</feature>
<evidence type="ECO:0000313" key="7">
    <source>
        <dbReference type="EMBL" id="QXQ14521.1"/>
    </source>
</evidence>
<dbReference type="PIRSF" id="PIRSF000137">
    <property type="entry name" value="Alcohol_oxidase"/>
    <property type="match status" value="1"/>
</dbReference>
<proteinExistence type="inferred from homology"/>
<dbReference type="NCBIfam" id="TIGR03970">
    <property type="entry name" value="Rv0697"/>
    <property type="match status" value="1"/>
</dbReference>
<dbReference type="SUPFAM" id="SSF51905">
    <property type="entry name" value="FAD/NAD(P)-binding domain"/>
    <property type="match status" value="1"/>
</dbReference>
<keyword evidence="7" id="KW-0560">Oxidoreductase</keyword>
<comment type="cofactor">
    <cofactor evidence="1">
        <name>FAD</name>
        <dbReference type="ChEBI" id="CHEBI:57692"/>
    </cofactor>
</comment>
<protein>
    <submittedName>
        <fullName evidence="7">Mycofactocin system GMC family oxidoreductase MftG</fullName>
        <ecNumber evidence="7">1.-.-.-</ecNumber>
    </submittedName>
</protein>
<dbReference type="InterPro" id="IPR007867">
    <property type="entry name" value="GMC_OxRtase_C"/>
</dbReference>
<comment type="similarity">
    <text evidence="2 5">Belongs to the GMC oxidoreductase family.</text>
</comment>
<dbReference type="Gene3D" id="3.30.410.40">
    <property type="match status" value="1"/>
</dbReference>
<dbReference type="PANTHER" id="PTHR11552:SF147">
    <property type="entry name" value="CHOLINE DEHYDROGENASE, MITOCHONDRIAL"/>
    <property type="match status" value="1"/>
</dbReference>
<dbReference type="EMBL" id="CP079105">
    <property type="protein sequence ID" value="QXQ14521.1"/>
    <property type="molecule type" value="Genomic_DNA"/>
</dbReference>